<protein>
    <submittedName>
        <fullName evidence="2">Uncharacterized protein</fullName>
    </submittedName>
</protein>
<dbReference type="OrthoDB" id="3831184at2"/>
<reference evidence="3" key="1">
    <citation type="submission" date="2016-10" db="EMBL/GenBank/DDBJ databases">
        <authorList>
            <person name="Varghese N."/>
            <person name="Submissions S."/>
        </authorList>
    </citation>
    <scope>NUCLEOTIDE SEQUENCE [LARGE SCALE GENOMIC DNA]</scope>
    <source>
        <strain evidence="3">DSM 22127</strain>
    </source>
</reference>
<keyword evidence="3" id="KW-1185">Reference proteome</keyword>
<name>A0A1H1QR16_9ACTN</name>
<sequence length="166" mass="17333">MTDEGTRRSAGAVADVLVTLVWFALVGVLGAVAWWQLTPLPEATRTAQGAALTAVALTGEVAVDGWYVLVALVGGLLSALVLMAWRRRDPLLMVVLVTAGAVVAALVTSRLGRVLGPADPEQVLSGRAEGAQAPIQLVLHATGAFWVWPLAAALGALVHLFVLRRD</sequence>
<keyword evidence="1" id="KW-0472">Membrane</keyword>
<feature type="transmembrane region" description="Helical" evidence="1">
    <location>
        <begin position="12"/>
        <end position="35"/>
    </location>
</feature>
<organism evidence="2 3">
    <name type="scientific">Nocardioides scoriae</name>
    <dbReference type="NCBI Taxonomy" id="642780"/>
    <lineage>
        <taxon>Bacteria</taxon>
        <taxon>Bacillati</taxon>
        <taxon>Actinomycetota</taxon>
        <taxon>Actinomycetes</taxon>
        <taxon>Propionibacteriales</taxon>
        <taxon>Nocardioidaceae</taxon>
        <taxon>Nocardioides</taxon>
    </lineage>
</organism>
<dbReference type="RefSeq" id="WP_091727851.1">
    <property type="nucleotide sequence ID" value="NZ_LT629757.1"/>
</dbReference>
<evidence type="ECO:0000256" key="1">
    <source>
        <dbReference type="SAM" id="Phobius"/>
    </source>
</evidence>
<dbReference type="STRING" id="642780.SAMN04488570_1482"/>
<dbReference type="EMBL" id="LT629757">
    <property type="protein sequence ID" value="SDS25908.1"/>
    <property type="molecule type" value="Genomic_DNA"/>
</dbReference>
<feature type="transmembrane region" description="Helical" evidence="1">
    <location>
        <begin position="145"/>
        <end position="163"/>
    </location>
</feature>
<feature type="transmembrane region" description="Helical" evidence="1">
    <location>
        <begin position="65"/>
        <end position="84"/>
    </location>
</feature>
<evidence type="ECO:0000313" key="2">
    <source>
        <dbReference type="EMBL" id="SDS25908.1"/>
    </source>
</evidence>
<gene>
    <name evidence="2" type="ORF">SAMN04488570_1482</name>
</gene>
<proteinExistence type="predicted"/>
<feature type="transmembrane region" description="Helical" evidence="1">
    <location>
        <begin position="91"/>
        <end position="111"/>
    </location>
</feature>
<dbReference type="Proteomes" id="UP000198859">
    <property type="component" value="Chromosome I"/>
</dbReference>
<accession>A0A1H1QR16</accession>
<keyword evidence="1" id="KW-1133">Transmembrane helix</keyword>
<keyword evidence="1" id="KW-0812">Transmembrane</keyword>
<dbReference type="AlphaFoldDB" id="A0A1H1QR16"/>
<evidence type="ECO:0000313" key="3">
    <source>
        <dbReference type="Proteomes" id="UP000198859"/>
    </source>
</evidence>